<evidence type="ECO:0000313" key="1">
    <source>
        <dbReference type="EMBL" id="KAK1868635.1"/>
    </source>
</evidence>
<comment type="caution">
    <text evidence="1">The sequence shown here is derived from an EMBL/GenBank/DDBJ whole genome shotgun (WGS) entry which is preliminary data.</text>
</comment>
<reference evidence="1" key="1">
    <citation type="submission" date="2019-11" db="EMBL/GenBank/DDBJ databases">
        <title>Nori genome reveals adaptations in red seaweeds to the harsh intertidal environment.</title>
        <authorList>
            <person name="Wang D."/>
            <person name="Mao Y."/>
        </authorList>
    </citation>
    <scope>NUCLEOTIDE SEQUENCE</scope>
    <source>
        <tissue evidence="1">Gametophyte</tissue>
    </source>
</reference>
<keyword evidence="2" id="KW-1185">Reference proteome</keyword>
<name>A0ACC3CEI8_PYRYE</name>
<dbReference type="EMBL" id="CM020620">
    <property type="protein sequence ID" value="KAK1868635.1"/>
    <property type="molecule type" value="Genomic_DNA"/>
</dbReference>
<sequence length="350" mass="38712">MMAEYARLVGRITRHLGAAAASPMTLSEGTAIAEQAQQFILYYATPILGYLHTTKVHRLLCHVLHAVRYHGNILNAKTSVNESLHKDEKRHYLRTNKRPGFTCQLVRHAQGTRAVLRKNEEAGVQELRAARPRDADDGYSADVTQQAAPLRRARPAHLPHATVGVLAAAPGMFNLARVSGLRASDRVAVPTYVYFMAQLSDGQCRLQVVRASAMFHGKKWYDHVLFSLSGVGTASETRYGQVRLIFRQEGGCDVAVVAEMEHAVGADECPLSARGCTQLRWSEDTMPGAPHRQVKLRTVPVEHIIRVVHIVPDCAELCRRAGVGSTPPSYGESGDRLWQCATCSMHFYPR</sequence>
<protein>
    <submittedName>
        <fullName evidence="1">Uncharacterized protein</fullName>
    </submittedName>
</protein>
<proteinExistence type="predicted"/>
<accession>A0ACC3CEI8</accession>
<dbReference type="Proteomes" id="UP000798662">
    <property type="component" value="Chromosome 3"/>
</dbReference>
<gene>
    <name evidence="1" type="ORF">I4F81_011120</name>
</gene>
<organism evidence="1 2">
    <name type="scientific">Pyropia yezoensis</name>
    <name type="common">Susabi-nori</name>
    <name type="synonym">Porphyra yezoensis</name>
    <dbReference type="NCBI Taxonomy" id="2788"/>
    <lineage>
        <taxon>Eukaryota</taxon>
        <taxon>Rhodophyta</taxon>
        <taxon>Bangiophyceae</taxon>
        <taxon>Bangiales</taxon>
        <taxon>Bangiaceae</taxon>
        <taxon>Pyropia</taxon>
    </lineage>
</organism>
<evidence type="ECO:0000313" key="2">
    <source>
        <dbReference type="Proteomes" id="UP000798662"/>
    </source>
</evidence>